<dbReference type="PANTHER" id="PTHR47634">
    <property type="entry name" value="PROTEIN KINASE DOMAIN-CONTAINING PROTEIN-RELATED"/>
    <property type="match status" value="1"/>
</dbReference>
<evidence type="ECO:0000256" key="1">
    <source>
        <dbReference type="ARBA" id="ARBA00012513"/>
    </source>
</evidence>
<dbReference type="GO" id="GO:0005524">
    <property type="term" value="F:ATP binding"/>
    <property type="evidence" value="ECO:0007669"/>
    <property type="project" value="UniProtKB-KW"/>
</dbReference>
<name>A0A2B7WNW8_9EURO</name>
<keyword evidence="6" id="KW-0067">ATP-binding</keyword>
<sequence length="156" mass="17304">MGTITNTLRRPLAISPRLVSSVSWSSLLFPPYWRPPTSLAPGMHGIDSTSGSAEMADDPYFKYRPTEDLEKLERYQPGGYHPVSIDDCFGNRCRVVHKLGFDTYSTIWLAKDQVTANYVAIKFTVADSDSHESGILRQLSSVDLGARHSAISPILD</sequence>
<protein>
    <recommendedName>
        <fullName evidence="1">non-specific serine/threonine protein kinase</fullName>
        <ecNumber evidence="1">2.7.11.1</ecNumber>
    </recommendedName>
</protein>
<dbReference type="AlphaFoldDB" id="A0A2B7WNW8"/>
<dbReference type="STRING" id="1447875.A0A2B7WNW8"/>
<keyword evidence="3" id="KW-0808">Transferase</keyword>
<comment type="catalytic activity">
    <reaction evidence="8">
        <text>L-seryl-[protein] + ATP = O-phospho-L-seryl-[protein] + ADP + H(+)</text>
        <dbReference type="Rhea" id="RHEA:17989"/>
        <dbReference type="Rhea" id="RHEA-COMP:9863"/>
        <dbReference type="Rhea" id="RHEA-COMP:11604"/>
        <dbReference type="ChEBI" id="CHEBI:15378"/>
        <dbReference type="ChEBI" id="CHEBI:29999"/>
        <dbReference type="ChEBI" id="CHEBI:30616"/>
        <dbReference type="ChEBI" id="CHEBI:83421"/>
        <dbReference type="ChEBI" id="CHEBI:456216"/>
        <dbReference type="EC" id="2.7.11.1"/>
    </reaction>
</comment>
<gene>
    <name evidence="9" type="ORF">AJ79_08044</name>
</gene>
<keyword evidence="10" id="KW-1185">Reference proteome</keyword>
<dbReference type="GO" id="GO:0005737">
    <property type="term" value="C:cytoplasm"/>
    <property type="evidence" value="ECO:0007669"/>
    <property type="project" value="TreeGrafter"/>
</dbReference>
<comment type="catalytic activity">
    <reaction evidence="7">
        <text>L-threonyl-[protein] + ATP = O-phospho-L-threonyl-[protein] + ADP + H(+)</text>
        <dbReference type="Rhea" id="RHEA:46608"/>
        <dbReference type="Rhea" id="RHEA-COMP:11060"/>
        <dbReference type="Rhea" id="RHEA-COMP:11605"/>
        <dbReference type="ChEBI" id="CHEBI:15378"/>
        <dbReference type="ChEBI" id="CHEBI:30013"/>
        <dbReference type="ChEBI" id="CHEBI:30616"/>
        <dbReference type="ChEBI" id="CHEBI:61977"/>
        <dbReference type="ChEBI" id="CHEBI:456216"/>
        <dbReference type="EC" id="2.7.11.1"/>
    </reaction>
</comment>
<dbReference type="OrthoDB" id="4185623at2759"/>
<evidence type="ECO:0000313" key="10">
    <source>
        <dbReference type="Proteomes" id="UP000223968"/>
    </source>
</evidence>
<dbReference type="PANTHER" id="PTHR47634:SF9">
    <property type="entry name" value="PROTEIN KINASE DOMAIN-CONTAINING PROTEIN-RELATED"/>
    <property type="match status" value="1"/>
</dbReference>
<dbReference type="SUPFAM" id="SSF56112">
    <property type="entry name" value="Protein kinase-like (PK-like)"/>
    <property type="match status" value="1"/>
</dbReference>
<dbReference type="Gene3D" id="3.30.200.20">
    <property type="entry name" value="Phosphorylase Kinase, domain 1"/>
    <property type="match status" value="1"/>
</dbReference>
<dbReference type="Proteomes" id="UP000223968">
    <property type="component" value="Unassembled WGS sequence"/>
</dbReference>
<evidence type="ECO:0000256" key="5">
    <source>
        <dbReference type="ARBA" id="ARBA00022777"/>
    </source>
</evidence>
<dbReference type="GO" id="GO:0000245">
    <property type="term" value="P:spliceosomal complex assembly"/>
    <property type="evidence" value="ECO:0007669"/>
    <property type="project" value="TreeGrafter"/>
</dbReference>
<evidence type="ECO:0000256" key="3">
    <source>
        <dbReference type="ARBA" id="ARBA00022679"/>
    </source>
</evidence>
<keyword evidence="4" id="KW-0547">Nucleotide-binding</keyword>
<dbReference type="GO" id="GO:0005634">
    <property type="term" value="C:nucleus"/>
    <property type="evidence" value="ECO:0007669"/>
    <property type="project" value="TreeGrafter"/>
</dbReference>
<keyword evidence="2" id="KW-0723">Serine/threonine-protein kinase</keyword>
<evidence type="ECO:0000256" key="4">
    <source>
        <dbReference type="ARBA" id="ARBA00022741"/>
    </source>
</evidence>
<evidence type="ECO:0000256" key="8">
    <source>
        <dbReference type="ARBA" id="ARBA00048679"/>
    </source>
</evidence>
<evidence type="ECO:0000256" key="6">
    <source>
        <dbReference type="ARBA" id="ARBA00022840"/>
    </source>
</evidence>
<dbReference type="EMBL" id="PDNB01000177">
    <property type="protein sequence ID" value="PGH01074.1"/>
    <property type="molecule type" value="Genomic_DNA"/>
</dbReference>
<evidence type="ECO:0000313" key="9">
    <source>
        <dbReference type="EMBL" id="PGH01074.1"/>
    </source>
</evidence>
<dbReference type="EC" id="2.7.11.1" evidence="1"/>
<dbReference type="InterPro" id="IPR051334">
    <property type="entry name" value="SRPK"/>
</dbReference>
<accession>A0A2B7WNW8</accession>
<dbReference type="GO" id="GO:0050684">
    <property type="term" value="P:regulation of mRNA processing"/>
    <property type="evidence" value="ECO:0007669"/>
    <property type="project" value="TreeGrafter"/>
</dbReference>
<keyword evidence="5" id="KW-0418">Kinase</keyword>
<evidence type="ECO:0000256" key="7">
    <source>
        <dbReference type="ARBA" id="ARBA00047899"/>
    </source>
</evidence>
<proteinExistence type="predicted"/>
<comment type="caution">
    <text evidence="9">The sequence shown here is derived from an EMBL/GenBank/DDBJ whole genome shotgun (WGS) entry which is preliminary data.</text>
</comment>
<dbReference type="GO" id="GO:0004674">
    <property type="term" value="F:protein serine/threonine kinase activity"/>
    <property type="evidence" value="ECO:0007669"/>
    <property type="project" value="UniProtKB-KW"/>
</dbReference>
<reference evidence="9 10" key="1">
    <citation type="submission" date="2017-10" db="EMBL/GenBank/DDBJ databases">
        <title>Comparative genomics in systemic dimorphic fungi from Ajellomycetaceae.</title>
        <authorList>
            <person name="Munoz J.F."/>
            <person name="Mcewen J.G."/>
            <person name="Clay O.K."/>
            <person name="Cuomo C.A."/>
        </authorList>
    </citation>
    <scope>NUCLEOTIDE SEQUENCE [LARGE SCALE GENOMIC DNA]</scope>
    <source>
        <strain evidence="9 10">UAMH5409</strain>
    </source>
</reference>
<dbReference type="InterPro" id="IPR011009">
    <property type="entry name" value="Kinase-like_dom_sf"/>
</dbReference>
<evidence type="ECO:0000256" key="2">
    <source>
        <dbReference type="ARBA" id="ARBA00022527"/>
    </source>
</evidence>
<organism evidence="9 10">
    <name type="scientific">Helicocarpus griseus UAMH5409</name>
    <dbReference type="NCBI Taxonomy" id="1447875"/>
    <lineage>
        <taxon>Eukaryota</taxon>
        <taxon>Fungi</taxon>
        <taxon>Dikarya</taxon>
        <taxon>Ascomycota</taxon>
        <taxon>Pezizomycotina</taxon>
        <taxon>Eurotiomycetes</taxon>
        <taxon>Eurotiomycetidae</taxon>
        <taxon>Onygenales</taxon>
        <taxon>Ajellomycetaceae</taxon>
        <taxon>Helicocarpus</taxon>
    </lineage>
</organism>